<name>A0A8K0H752_9ROSA</name>
<comment type="caution">
    <text evidence="1">The sequence shown here is derived from an EMBL/GenBank/DDBJ whole genome shotgun (WGS) entry which is preliminary data.</text>
</comment>
<reference evidence="1" key="1">
    <citation type="submission" date="2020-03" db="EMBL/GenBank/DDBJ databases">
        <title>A high-quality chromosome-level genome assembly of a woody plant with both climbing and erect habits, Rhamnella rubrinervis.</title>
        <authorList>
            <person name="Lu Z."/>
            <person name="Yang Y."/>
            <person name="Zhu X."/>
            <person name="Sun Y."/>
        </authorList>
    </citation>
    <scope>NUCLEOTIDE SEQUENCE</scope>
    <source>
        <strain evidence="1">BYM</strain>
        <tissue evidence="1">Leaf</tissue>
    </source>
</reference>
<protein>
    <submittedName>
        <fullName evidence="1">Uncharacterized protein</fullName>
    </submittedName>
</protein>
<evidence type="ECO:0000313" key="2">
    <source>
        <dbReference type="Proteomes" id="UP000796880"/>
    </source>
</evidence>
<dbReference type="InterPro" id="IPR031421">
    <property type="entry name" value="DUF4666"/>
</dbReference>
<organism evidence="1 2">
    <name type="scientific">Rhamnella rubrinervis</name>
    <dbReference type="NCBI Taxonomy" id="2594499"/>
    <lineage>
        <taxon>Eukaryota</taxon>
        <taxon>Viridiplantae</taxon>
        <taxon>Streptophyta</taxon>
        <taxon>Embryophyta</taxon>
        <taxon>Tracheophyta</taxon>
        <taxon>Spermatophyta</taxon>
        <taxon>Magnoliopsida</taxon>
        <taxon>eudicotyledons</taxon>
        <taxon>Gunneridae</taxon>
        <taxon>Pentapetalae</taxon>
        <taxon>rosids</taxon>
        <taxon>fabids</taxon>
        <taxon>Rosales</taxon>
        <taxon>Rhamnaceae</taxon>
        <taxon>rhamnoid group</taxon>
        <taxon>Rhamneae</taxon>
        <taxon>Rhamnella</taxon>
    </lineage>
</organism>
<dbReference type="OrthoDB" id="1652626at2759"/>
<proteinExistence type="predicted"/>
<keyword evidence="2" id="KW-1185">Reference proteome</keyword>
<dbReference type="EMBL" id="VOIH02000005">
    <property type="protein sequence ID" value="KAF3447137.1"/>
    <property type="molecule type" value="Genomic_DNA"/>
</dbReference>
<dbReference type="PANTHER" id="PTHR33730:SF4">
    <property type="entry name" value="OS05G0542732 PROTEIN"/>
    <property type="match status" value="1"/>
</dbReference>
<evidence type="ECO:0000313" key="1">
    <source>
        <dbReference type="EMBL" id="KAF3447137.1"/>
    </source>
</evidence>
<dbReference type="Proteomes" id="UP000796880">
    <property type="component" value="Unassembled WGS sequence"/>
</dbReference>
<sequence>MATLQRSAFSFRRKGSSGVVWDDKFMNGEFRERDHHEGNAEYRELRPCQSARTSFVGINELSGSNVNAAEPSSAGVNFKRSFSTAAPKKQAFLGGKLFRKLPVGFGRSESMIKKSN</sequence>
<gene>
    <name evidence="1" type="ORF">FNV43_RR12317</name>
</gene>
<accession>A0A8K0H752</accession>
<dbReference type="AlphaFoldDB" id="A0A8K0H752"/>
<dbReference type="PANTHER" id="PTHR33730">
    <property type="entry name" value="OS05G0542732 PROTEIN-RELATED"/>
    <property type="match status" value="1"/>
</dbReference>
<dbReference type="Pfam" id="PF15697">
    <property type="entry name" value="DUF4666"/>
    <property type="match status" value="1"/>
</dbReference>